<proteinExistence type="predicted"/>
<gene>
    <name evidence="3" type="ORF">B0T16DRAFT_315510</name>
</gene>
<evidence type="ECO:0000313" key="4">
    <source>
        <dbReference type="Proteomes" id="UP001174936"/>
    </source>
</evidence>
<dbReference type="AlphaFoldDB" id="A0AA39YMY2"/>
<feature type="compositionally biased region" description="Basic and acidic residues" evidence="1">
    <location>
        <begin position="268"/>
        <end position="280"/>
    </location>
</feature>
<accession>A0AA39YMY2</accession>
<dbReference type="InterPro" id="IPR003615">
    <property type="entry name" value="HNH_nuc"/>
</dbReference>
<evidence type="ECO:0000313" key="3">
    <source>
        <dbReference type="EMBL" id="KAK0655499.1"/>
    </source>
</evidence>
<reference evidence="3" key="1">
    <citation type="submission" date="2023-06" db="EMBL/GenBank/DDBJ databases">
        <title>Genome-scale phylogeny and comparative genomics of the fungal order Sordariales.</title>
        <authorList>
            <consortium name="Lawrence Berkeley National Laboratory"/>
            <person name="Hensen N."/>
            <person name="Bonometti L."/>
            <person name="Westerberg I."/>
            <person name="Brannstrom I.O."/>
            <person name="Guillou S."/>
            <person name="Cros-Aarteil S."/>
            <person name="Calhoun S."/>
            <person name="Haridas S."/>
            <person name="Kuo A."/>
            <person name="Mondo S."/>
            <person name="Pangilinan J."/>
            <person name="Riley R."/>
            <person name="Labutti K."/>
            <person name="Andreopoulos B."/>
            <person name="Lipzen A."/>
            <person name="Chen C."/>
            <person name="Yanf M."/>
            <person name="Daum C."/>
            <person name="Ng V."/>
            <person name="Clum A."/>
            <person name="Steindorff A."/>
            <person name="Ohm R."/>
            <person name="Martin F."/>
            <person name="Silar P."/>
            <person name="Natvig D."/>
            <person name="Lalanne C."/>
            <person name="Gautier V."/>
            <person name="Ament-Velasquez S.L."/>
            <person name="Kruys A."/>
            <person name="Hutchinson M.I."/>
            <person name="Powell A.J."/>
            <person name="Barry K."/>
            <person name="Miller A.N."/>
            <person name="Grigoriev I.V."/>
            <person name="Debuchy R."/>
            <person name="Gladieux P."/>
            <person name="Thoren M.H."/>
            <person name="Johannesson H."/>
        </authorList>
    </citation>
    <scope>NUCLEOTIDE SEQUENCE</scope>
    <source>
        <strain evidence="3">SMH2532-1</strain>
    </source>
</reference>
<sequence length="293" mass="32112">MPISSTSVTRSGFSNKVKDRDGHLCVFSGVSDPQAAHIFPFALSKSGEWGHLNAMLTAFWGSDKSMAWRRAFEDAGITQSAKNGISMNHQIHFWFDNARLALKPLREIPGEGIIVQWHWLKRSILKPLMGISPNQYSRESWLYTGLTDGSWGDNLAHRPSGVAIRTGQTFLLRSHEEMPSWDLLEMQWNLLRVAAICGAADVTDDYYDYDNPREYDEVVAARLHHTAVGQAVIAGQGSMLAKEETEEETPAKGKEEAKGEVTAGGAGGEKEGGGDNHGGDVDDDMGGPKARRG</sequence>
<feature type="region of interest" description="Disordered" evidence="1">
    <location>
        <begin position="238"/>
        <end position="293"/>
    </location>
</feature>
<protein>
    <recommendedName>
        <fullName evidence="2">HNH nuclease domain-containing protein</fullName>
    </recommendedName>
</protein>
<name>A0AA39YMY2_9PEZI</name>
<dbReference type="Proteomes" id="UP001174936">
    <property type="component" value="Unassembled WGS sequence"/>
</dbReference>
<organism evidence="3 4">
    <name type="scientific">Cercophora newfieldiana</name>
    <dbReference type="NCBI Taxonomy" id="92897"/>
    <lineage>
        <taxon>Eukaryota</taxon>
        <taxon>Fungi</taxon>
        <taxon>Dikarya</taxon>
        <taxon>Ascomycota</taxon>
        <taxon>Pezizomycotina</taxon>
        <taxon>Sordariomycetes</taxon>
        <taxon>Sordariomycetidae</taxon>
        <taxon>Sordariales</taxon>
        <taxon>Lasiosphaeriaceae</taxon>
        <taxon>Cercophora</taxon>
    </lineage>
</organism>
<dbReference type="Pfam" id="PF13391">
    <property type="entry name" value="HNH_2"/>
    <property type="match status" value="1"/>
</dbReference>
<comment type="caution">
    <text evidence="3">The sequence shown here is derived from an EMBL/GenBank/DDBJ whole genome shotgun (WGS) entry which is preliminary data.</text>
</comment>
<feature type="domain" description="HNH nuclease" evidence="2">
    <location>
        <begin position="25"/>
        <end position="102"/>
    </location>
</feature>
<evidence type="ECO:0000256" key="1">
    <source>
        <dbReference type="SAM" id="MobiDB-lite"/>
    </source>
</evidence>
<evidence type="ECO:0000259" key="2">
    <source>
        <dbReference type="Pfam" id="PF13391"/>
    </source>
</evidence>
<keyword evidence="4" id="KW-1185">Reference proteome</keyword>
<feature type="compositionally biased region" description="Basic and acidic residues" evidence="1">
    <location>
        <begin position="249"/>
        <end position="259"/>
    </location>
</feature>
<dbReference type="EMBL" id="JAULSV010000001">
    <property type="protein sequence ID" value="KAK0655499.1"/>
    <property type="molecule type" value="Genomic_DNA"/>
</dbReference>